<dbReference type="InterPro" id="IPR019347">
    <property type="entry name" value="Axonemal_dynein_light_chain"/>
</dbReference>
<dbReference type="Proteomes" id="UP000276133">
    <property type="component" value="Unassembled WGS sequence"/>
</dbReference>
<evidence type="ECO:0000256" key="2">
    <source>
        <dbReference type="SAM" id="Coils"/>
    </source>
</evidence>
<accession>A0A3M7QYI7</accession>
<feature type="coiled-coil region" evidence="2">
    <location>
        <begin position="444"/>
        <end position="471"/>
    </location>
</feature>
<dbReference type="PANTHER" id="PTHR23052">
    <property type="entry name" value="AXONEMAL DYNEIN LIGHT CHAIN DOMAIN-CONTAINING PROTEIN 1"/>
    <property type="match status" value="1"/>
</dbReference>
<keyword evidence="1 2" id="KW-0175">Coiled coil</keyword>
<comment type="caution">
    <text evidence="4">The sequence shown here is derived from an EMBL/GenBank/DDBJ whole genome shotgun (WGS) entry which is preliminary data.</text>
</comment>
<feature type="region of interest" description="Disordered" evidence="3">
    <location>
        <begin position="841"/>
        <end position="899"/>
    </location>
</feature>
<feature type="compositionally biased region" description="Acidic residues" evidence="3">
    <location>
        <begin position="869"/>
        <end position="879"/>
    </location>
</feature>
<dbReference type="GO" id="GO:0005737">
    <property type="term" value="C:cytoplasm"/>
    <property type="evidence" value="ECO:0007669"/>
    <property type="project" value="UniProtKB-ARBA"/>
</dbReference>
<feature type="compositionally biased region" description="Basic and acidic residues" evidence="3">
    <location>
        <begin position="880"/>
        <end position="893"/>
    </location>
</feature>
<keyword evidence="5" id="KW-1185">Reference proteome</keyword>
<reference evidence="4 5" key="1">
    <citation type="journal article" date="2018" name="Sci. Rep.">
        <title>Genomic signatures of local adaptation to the degree of environmental predictability in rotifers.</title>
        <authorList>
            <person name="Franch-Gras L."/>
            <person name="Hahn C."/>
            <person name="Garcia-Roger E.M."/>
            <person name="Carmona M.J."/>
            <person name="Serra M."/>
            <person name="Gomez A."/>
        </authorList>
    </citation>
    <scope>NUCLEOTIDE SEQUENCE [LARGE SCALE GENOMIC DNA]</scope>
    <source>
        <strain evidence="4">HYR1</strain>
    </source>
</reference>
<dbReference type="PANTHER" id="PTHR23052:SF1">
    <property type="entry name" value="AXONEMAL DYNEIN LIGHT CHAIN DOMAIN-CONTAINING PROTEIN 1"/>
    <property type="match status" value="1"/>
</dbReference>
<evidence type="ECO:0000256" key="1">
    <source>
        <dbReference type="ARBA" id="ARBA00023054"/>
    </source>
</evidence>
<proteinExistence type="predicted"/>
<feature type="coiled-coil region" evidence="2">
    <location>
        <begin position="343"/>
        <end position="384"/>
    </location>
</feature>
<dbReference type="InterPro" id="IPR052845">
    <property type="entry name" value="Axonemal_dynein_LC_domain"/>
</dbReference>
<feature type="coiled-coil region" evidence="2">
    <location>
        <begin position="941"/>
        <end position="982"/>
    </location>
</feature>
<dbReference type="OrthoDB" id="1927454at2759"/>
<dbReference type="Pfam" id="PF10211">
    <property type="entry name" value="Ax_dynein_light"/>
    <property type="match status" value="1"/>
</dbReference>
<protein>
    <submittedName>
        <fullName evidence="4">Axonemal dynein light chain domain-containing 1-like isoform X1</fullName>
    </submittedName>
</protein>
<name>A0A3M7QYI7_BRAPC</name>
<dbReference type="AlphaFoldDB" id="A0A3M7QYI7"/>
<dbReference type="EMBL" id="REGN01004705">
    <property type="protein sequence ID" value="RNA16430.1"/>
    <property type="molecule type" value="Genomic_DNA"/>
</dbReference>
<sequence>MSIISRNEYEKLPKISSTKELSDCIVPYIENKNETQTNDVTKKFNKSVPDDLIVAIKQAEHPKEYIGPPNKRTLNGIKPTNPTLTKRPDNAWNFEKQREKLKFLTEQPVCSCGAGKDISFIYDSVIQPKMTTKAVPSKYDISAIRASNSFSEPQIQVPDSLIPDEFKIVKNHGVWPLKVDENQYTALTEDHLNHITTFPSLKPAGRNEVIQLKHTMDALLKRVGADIIDQKGPTQLHNLLEIIKQEQNIYNIVFHEVIRQVTVECKDRGEILSKLRERYANLLSRVPREIKSLHEEVVAQRALDRRLTEELMEFKSTINYLTDELSHVREHDKQIADQAAIYQKDLKKALEDAEKNASLLNEYHELYELQRKRLESTIKCLIDERDLWIKTTYNIAFKITNENKLSTAKRMNISEKSWFKLAKHFAILQSDKDTKDVIEIQKLIENWKTILEEVKSEIVEKEHELKHSIEKIRTDLIDLKKYLKQDTFDDRGDIVSVPDFEKVTKISSKTKAILVAIAKDAEEFNGDSVLISEERIKKSERVLFSIVQLCNRVSARHEPVKDPKVYQEFKKYEILSNDMKLLHDHYRNRTSGDNGVSRSLNTLSNTLDNWQQKLNSQMMSETGKGKFRLSESEWIGFFQSLDDCIDSSYKCQNSIGEPLKEEAESTPGKNADEPKIIDHDDLVNDLHKWMANFSNYVDSQNGFILDEVNSIHHKMIDWLVQALIRLAPDKPGLSEEAKKIVYDSTTTVEDLEKNSHTLSAKLEKFSLALADRCNTIITEDENSRKTNEESRYEKEFQSLQNFKNEVKEWNFTLKLMVSEFSGDKGHRKILSDRMGYLSTAESRERTTLGSLNVDENDEKEDTVDGHQDEETEHDEDEYQEMDKDDKNEVEKTPKKSSSKFEIISHDSNTEYKFLENLNYDDSNDLSEQELKSTVFNAYKTIENLQNDLISTEERAQNAEKRVADLESELNQALTRIRALEMK</sequence>
<evidence type="ECO:0000256" key="3">
    <source>
        <dbReference type="SAM" id="MobiDB-lite"/>
    </source>
</evidence>
<evidence type="ECO:0000313" key="5">
    <source>
        <dbReference type="Proteomes" id="UP000276133"/>
    </source>
</evidence>
<evidence type="ECO:0000313" key="4">
    <source>
        <dbReference type="EMBL" id="RNA16430.1"/>
    </source>
</evidence>
<organism evidence="4 5">
    <name type="scientific">Brachionus plicatilis</name>
    <name type="common">Marine rotifer</name>
    <name type="synonym">Brachionus muelleri</name>
    <dbReference type="NCBI Taxonomy" id="10195"/>
    <lineage>
        <taxon>Eukaryota</taxon>
        <taxon>Metazoa</taxon>
        <taxon>Spiralia</taxon>
        <taxon>Gnathifera</taxon>
        <taxon>Rotifera</taxon>
        <taxon>Eurotatoria</taxon>
        <taxon>Monogononta</taxon>
        <taxon>Pseudotrocha</taxon>
        <taxon>Ploima</taxon>
        <taxon>Brachionidae</taxon>
        <taxon>Brachionus</taxon>
    </lineage>
</organism>
<gene>
    <name evidence="4" type="ORF">BpHYR1_017848</name>
</gene>